<keyword evidence="1" id="KW-0732">Signal</keyword>
<organism evidence="2 3">
    <name type="scientific">Aromia moschata</name>
    <dbReference type="NCBI Taxonomy" id="1265417"/>
    <lineage>
        <taxon>Eukaryota</taxon>
        <taxon>Metazoa</taxon>
        <taxon>Ecdysozoa</taxon>
        <taxon>Arthropoda</taxon>
        <taxon>Hexapoda</taxon>
        <taxon>Insecta</taxon>
        <taxon>Pterygota</taxon>
        <taxon>Neoptera</taxon>
        <taxon>Endopterygota</taxon>
        <taxon>Coleoptera</taxon>
        <taxon>Polyphaga</taxon>
        <taxon>Cucujiformia</taxon>
        <taxon>Chrysomeloidea</taxon>
        <taxon>Cerambycidae</taxon>
        <taxon>Cerambycinae</taxon>
        <taxon>Callichromatini</taxon>
        <taxon>Aromia</taxon>
    </lineage>
</organism>
<protein>
    <submittedName>
        <fullName evidence="2">Uncharacterized protein</fullName>
    </submittedName>
</protein>
<reference evidence="2" key="1">
    <citation type="journal article" date="2023" name="Insect Mol. Biol.">
        <title>Genome sequencing provides insights into the evolution of gene families encoding plant cell wall-degrading enzymes in longhorned beetles.</title>
        <authorList>
            <person name="Shin N.R."/>
            <person name="Okamura Y."/>
            <person name="Kirsch R."/>
            <person name="Pauchet Y."/>
        </authorList>
    </citation>
    <scope>NUCLEOTIDE SEQUENCE</scope>
    <source>
        <strain evidence="2">AMC_N1</strain>
    </source>
</reference>
<dbReference type="AlphaFoldDB" id="A0AAV8Z5N9"/>
<name>A0AAV8Z5N9_9CUCU</name>
<sequence>MDFFRKLLIVLLCSLLIGSTLADDSTDLQNCKCFEEFDAVNENGITFCRGKKNFRIFGCGEEKPPLCRCKLGGEEVVLDLGELHCIGLMTQYDDLKCEPKEEWNAYFERHPERNLYN</sequence>
<feature type="signal peptide" evidence="1">
    <location>
        <begin position="1"/>
        <end position="22"/>
    </location>
</feature>
<feature type="chain" id="PRO_5043900107" evidence="1">
    <location>
        <begin position="23"/>
        <end position="117"/>
    </location>
</feature>
<evidence type="ECO:0000313" key="2">
    <source>
        <dbReference type="EMBL" id="KAJ8958718.1"/>
    </source>
</evidence>
<evidence type="ECO:0000313" key="3">
    <source>
        <dbReference type="Proteomes" id="UP001162162"/>
    </source>
</evidence>
<dbReference type="EMBL" id="JAPWTK010000016">
    <property type="protein sequence ID" value="KAJ8958718.1"/>
    <property type="molecule type" value="Genomic_DNA"/>
</dbReference>
<gene>
    <name evidence="2" type="ORF">NQ318_016446</name>
</gene>
<evidence type="ECO:0000256" key="1">
    <source>
        <dbReference type="SAM" id="SignalP"/>
    </source>
</evidence>
<dbReference type="Proteomes" id="UP001162162">
    <property type="component" value="Unassembled WGS sequence"/>
</dbReference>
<comment type="caution">
    <text evidence="2">The sequence shown here is derived from an EMBL/GenBank/DDBJ whole genome shotgun (WGS) entry which is preliminary data.</text>
</comment>
<accession>A0AAV8Z5N9</accession>
<proteinExistence type="predicted"/>
<keyword evidence="3" id="KW-1185">Reference proteome</keyword>